<dbReference type="AlphaFoldDB" id="A0A0E9XIU1"/>
<sequence>MQGLSSLTERLLKCTAVMSEKFPVETFKCVVFEIDIRTIVSLSDDCVNAYLASYSNVTYTVQIKSDGGKKRDLTTQRRQRRVAFVKLSGIHLVKKVELCSACIDLYLLDICLIKKDDVIRYHLAFLFSM</sequence>
<evidence type="ECO:0000313" key="1">
    <source>
        <dbReference type="EMBL" id="JAI01614.1"/>
    </source>
</evidence>
<reference evidence="1" key="2">
    <citation type="journal article" date="2015" name="Fish Shellfish Immunol.">
        <title>Early steps in the European eel (Anguilla anguilla)-Vibrio vulnificus interaction in the gills: Role of the RtxA13 toxin.</title>
        <authorList>
            <person name="Callol A."/>
            <person name="Pajuelo D."/>
            <person name="Ebbesson L."/>
            <person name="Teles M."/>
            <person name="MacKenzie S."/>
            <person name="Amaro C."/>
        </authorList>
    </citation>
    <scope>NUCLEOTIDE SEQUENCE</scope>
</reference>
<organism evidence="1">
    <name type="scientific">Anguilla anguilla</name>
    <name type="common">European freshwater eel</name>
    <name type="synonym">Muraena anguilla</name>
    <dbReference type="NCBI Taxonomy" id="7936"/>
    <lineage>
        <taxon>Eukaryota</taxon>
        <taxon>Metazoa</taxon>
        <taxon>Chordata</taxon>
        <taxon>Craniata</taxon>
        <taxon>Vertebrata</taxon>
        <taxon>Euteleostomi</taxon>
        <taxon>Actinopterygii</taxon>
        <taxon>Neopterygii</taxon>
        <taxon>Teleostei</taxon>
        <taxon>Anguilliformes</taxon>
        <taxon>Anguillidae</taxon>
        <taxon>Anguilla</taxon>
    </lineage>
</organism>
<dbReference type="EMBL" id="GBXM01006964">
    <property type="protein sequence ID" value="JAI01614.1"/>
    <property type="molecule type" value="Transcribed_RNA"/>
</dbReference>
<reference evidence="1" key="1">
    <citation type="submission" date="2014-11" db="EMBL/GenBank/DDBJ databases">
        <authorList>
            <person name="Amaro Gonzalez C."/>
        </authorList>
    </citation>
    <scope>NUCLEOTIDE SEQUENCE</scope>
</reference>
<protein>
    <submittedName>
        <fullName evidence="1">Uncharacterized protein</fullName>
    </submittedName>
</protein>
<proteinExistence type="predicted"/>
<name>A0A0E9XIU1_ANGAN</name>
<accession>A0A0E9XIU1</accession>